<organism evidence="7 8">
    <name type="scientific">Seminavis robusta</name>
    <dbReference type="NCBI Taxonomy" id="568900"/>
    <lineage>
        <taxon>Eukaryota</taxon>
        <taxon>Sar</taxon>
        <taxon>Stramenopiles</taxon>
        <taxon>Ochrophyta</taxon>
        <taxon>Bacillariophyta</taxon>
        <taxon>Bacillariophyceae</taxon>
        <taxon>Bacillariophycidae</taxon>
        <taxon>Naviculales</taxon>
        <taxon>Naviculaceae</taxon>
        <taxon>Seminavis</taxon>
    </lineage>
</organism>
<gene>
    <name evidence="7" type="ORF">SEMRO_896_G217320.1</name>
</gene>
<feature type="domain" description="HSF-type DNA-binding" evidence="6">
    <location>
        <begin position="84"/>
        <end position="182"/>
    </location>
</feature>
<accession>A0A9N8EBB1</accession>
<feature type="region of interest" description="Disordered" evidence="5">
    <location>
        <begin position="196"/>
        <end position="221"/>
    </location>
</feature>
<dbReference type="SUPFAM" id="SSF46785">
    <property type="entry name" value="Winged helix' DNA-binding domain"/>
    <property type="match status" value="1"/>
</dbReference>
<reference evidence="7" key="1">
    <citation type="submission" date="2020-06" db="EMBL/GenBank/DDBJ databases">
        <authorList>
            <consortium name="Plant Systems Biology data submission"/>
        </authorList>
    </citation>
    <scope>NUCLEOTIDE SEQUENCE</scope>
    <source>
        <strain evidence="7">D6</strain>
    </source>
</reference>
<evidence type="ECO:0000256" key="1">
    <source>
        <dbReference type="ARBA" id="ARBA00004123"/>
    </source>
</evidence>
<comment type="caution">
    <text evidence="7">The sequence shown here is derived from an EMBL/GenBank/DDBJ whole genome shotgun (WGS) entry which is preliminary data.</text>
</comment>
<dbReference type="InterPro" id="IPR000232">
    <property type="entry name" value="HSF_DNA-bd"/>
</dbReference>
<dbReference type="Gene3D" id="1.10.10.10">
    <property type="entry name" value="Winged helix-like DNA-binding domain superfamily/Winged helix DNA-binding domain"/>
    <property type="match status" value="1"/>
</dbReference>
<keyword evidence="8" id="KW-1185">Reference proteome</keyword>
<keyword evidence="2" id="KW-0238">DNA-binding</keyword>
<keyword evidence="3" id="KW-0539">Nucleus</keyword>
<name>A0A9N8EBB1_9STRA</name>
<sequence length="476" mass="51728">MMDGSQEASRRDEEDKEEEIKQDDKSDKSKAKKPASAKRQSSSEDEEQPPEKKAKKRSDDDAEDAKPAAAKKKSSAPSVGTYPKPKNFAERMMNVLENNVDPKVVKWHGEEDLIAINTKSLKTSEILDDRFQGIRYAAFIRNLSRWGFRKVPKLEAEDGVVVYRNSLFQRENPHLVRHMKIDSDVQDIFGQHQRSSYQRASAAVPQPPQPPAAPPQPQAGGLVLQGDSLNLLAQLITQQNQPQQRHAPQANHALESQLQSLQAALSGQVVPAPTRRTPQVILEEIVGLSKEYLEAVPSTAGNPGEESINALLTLVVGLGTEQIRAREPEGMSPPGSMDAPAPQPQQVSSSNPLLQELLLSVGQSQNQQPPPAAAAAPPPPPVFPGAGVGSSDSVLRQLQQQQQQQNRAALPAHLLGPQADIQSILAQAAGISSLNGAPLSPQLLLQLQHQHQQQQQQQNQGNPNLPSPPGDNCRQS</sequence>
<proteinExistence type="inferred from homology"/>
<dbReference type="AlphaFoldDB" id="A0A9N8EBB1"/>
<evidence type="ECO:0000256" key="5">
    <source>
        <dbReference type="SAM" id="MobiDB-lite"/>
    </source>
</evidence>
<feature type="region of interest" description="Disordered" evidence="5">
    <location>
        <begin position="1"/>
        <end position="85"/>
    </location>
</feature>
<dbReference type="GO" id="GO:0005634">
    <property type="term" value="C:nucleus"/>
    <property type="evidence" value="ECO:0007669"/>
    <property type="project" value="UniProtKB-SubCell"/>
</dbReference>
<dbReference type="GO" id="GO:0003700">
    <property type="term" value="F:DNA-binding transcription factor activity"/>
    <property type="evidence" value="ECO:0007669"/>
    <property type="project" value="InterPro"/>
</dbReference>
<protein>
    <recommendedName>
        <fullName evidence="6">HSF-type DNA-binding domain-containing protein</fullName>
    </recommendedName>
</protein>
<feature type="region of interest" description="Disordered" evidence="5">
    <location>
        <begin position="447"/>
        <end position="476"/>
    </location>
</feature>
<comment type="subcellular location">
    <subcellularLocation>
        <location evidence="1">Nucleus</location>
    </subcellularLocation>
</comment>
<feature type="compositionally biased region" description="Pro residues" evidence="5">
    <location>
        <begin position="205"/>
        <end position="217"/>
    </location>
</feature>
<comment type="similarity">
    <text evidence="4">Belongs to the HSF family.</text>
</comment>
<evidence type="ECO:0000313" key="7">
    <source>
        <dbReference type="EMBL" id="CAB9517967.1"/>
    </source>
</evidence>
<dbReference type="SMART" id="SM00415">
    <property type="entry name" value="HSF"/>
    <property type="match status" value="1"/>
</dbReference>
<evidence type="ECO:0000259" key="6">
    <source>
        <dbReference type="SMART" id="SM00415"/>
    </source>
</evidence>
<dbReference type="Proteomes" id="UP001153069">
    <property type="component" value="Unassembled WGS sequence"/>
</dbReference>
<evidence type="ECO:0000256" key="2">
    <source>
        <dbReference type="ARBA" id="ARBA00023125"/>
    </source>
</evidence>
<feature type="region of interest" description="Disordered" evidence="5">
    <location>
        <begin position="363"/>
        <end position="408"/>
    </location>
</feature>
<dbReference type="InterPro" id="IPR036388">
    <property type="entry name" value="WH-like_DNA-bd_sf"/>
</dbReference>
<evidence type="ECO:0000256" key="3">
    <source>
        <dbReference type="ARBA" id="ARBA00023242"/>
    </source>
</evidence>
<feature type="compositionally biased region" description="Basic and acidic residues" evidence="5">
    <location>
        <begin position="8"/>
        <end position="29"/>
    </location>
</feature>
<feature type="compositionally biased region" description="Low complexity" evidence="5">
    <location>
        <begin position="447"/>
        <end position="464"/>
    </location>
</feature>
<dbReference type="GO" id="GO:0043565">
    <property type="term" value="F:sequence-specific DNA binding"/>
    <property type="evidence" value="ECO:0007669"/>
    <property type="project" value="InterPro"/>
</dbReference>
<evidence type="ECO:0000256" key="4">
    <source>
        <dbReference type="RuleBase" id="RU004020"/>
    </source>
</evidence>
<dbReference type="OrthoDB" id="60033at2759"/>
<dbReference type="Pfam" id="PF00447">
    <property type="entry name" value="HSF_DNA-bind"/>
    <property type="match status" value="1"/>
</dbReference>
<evidence type="ECO:0000313" key="8">
    <source>
        <dbReference type="Proteomes" id="UP001153069"/>
    </source>
</evidence>
<feature type="region of interest" description="Disordered" evidence="5">
    <location>
        <begin position="326"/>
        <end position="349"/>
    </location>
</feature>
<feature type="compositionally biased region" description="Pro residues" evidence="5">
    <location>
        <begin position="368"/>
        <end position="383"/>
    </location>
</feature>
<dbReference type="InterPro" id="IPR036390">
    <property type="entry name" value="WH_DNA-bd_sf"/>
</dbReference>
<dbReference type="EMBL" id="CAICTM010000894">
    <property type="protein sequence ID" value="CAB9517967.1"/>
    <property type="molecule type" value="Genomic_DNA"/>
</dbReference>